<accession>A0A2R6S6G5</accession>
<sequence length="151" mass="16928">MPLLPLKLSQSPLLSGNLGLSSDFFATLVAQGISPALPSLSFTPSQRVSPPISKQNCPLQGFSLKQDKPLPAVPPTKIPPKQIIALLDLLERMDDDVGKEVQRVRESIGEARHIIMDHREEQNAKDQRVEKRRDLERRETKGVDDEFWLNA</sequence>
<feature type="region of interest" description="Disordered" evidence="1">
    <location>
        <begin position="51"/>
        <end position="76"/>
    </location>
</feature>
<name>A0A2R6S6G5_9APHY</name>
<comment type="caution">
    <text evidence="2">The sequence shown here is derived from an EMBL/GenBank/DDBJ whole genome shotgun (WGS) entry which is preliminary data.</text>
</comment>
<feature type="region of interest" description="Disordered" evidence="1">
    <location>
        <begin position="119"/>
        <end position="144"/>
    </location>
</feature>
<reference evidence="2 3" key="1">
    <citation type="submission" date="2018-02" db="EMBL/GenBank/DDBJ databases">
        <title>Genome sequence of the basidiomycete white-rot fungus Phlebia centrifuga.</title>
        <authorList>
            <person name="Granchi Z."/>
            <person name="Peng M."/>
            <person name="de Vries R.P."/>
            <person name="Hilden K."/>
            <person name="Makela M.R."/>
            <person name="Grigoriev I."/>
            <person name="Riley R."/>
        </authorList>
    </citation>
    <scope>NUCLEOTIDE SEQUENCE [LARGE SCALE GENOMIC DNA]</scope>
    <source>
        <strain evidence="2 3">FBCC195</strain>
    </source>
</reference>
<evidence type="ECO:0000313" key="3">
    <source>
        <dbReference type="Proteomes" id="UP000186601"/>
    </source>
</evidence>
<evidence type="ECO:0000313" key="2">
    <source>
        <dbReference type="EMBL" id="PSS37878.1"/>
    </source>
</evidence>
<dbReference type="EMBL" id="MLYV02000029">
    <property type="protein sequence ID" value="PSS37878.1"/>
    <property type="molecule type" value="Genomic_DNA"/>
</dbReference>
<organism evidence="2 3">
    <name type="scientific">Hermanssonia centrifuga</name>
    <dbReference type="NCBI Taxonomy" id="98765"/>
    <lineage>
        <taxon>Eukaryota</taxon>
        <taxon>Fungi</taxon>
        <taxon>Dikarya</taxon>
        <taxon>Basidiomycota</taxon>
        <taxon>Agaricomycotina</taxon>
        <taxon>Agaricomycetes</taxon>
        <taxon>Polyporales</taxon>
        <taxon>Meruliaceae</taxon>
        <taxon>Hermanssonia</taxon>
    </lineage>
</organism>
<proteinExistence type="predicted"/>
<gene>
    <name evidence="2" type="ORF">PHLCEN_2v346</name>
</gene>
<evidence type="ECO:0000256" key="1">
    <source>
        <dbReference type="SAM" id="MobiDB-lite"/>
    </source>
</evidence>
<dbReference type="STRING" id="98765.A0A2R6S6G5"/>
<dbReference type="AlphaFoldDB" id="A0A2R6S6G5"/>
<dbReference type="Proteomes" id="UP000186601">
    <property type="component" value="Unassembled WGS sequence"/>
</dbReference>
<protein>
    <submittedName>
        <fullName evidence="2">Uncharacterized protein</fullName>
    </submittedName>
</protein>
<keyword evidence="3" id="KW-1185">Reference proteome</keyword>
<dbReference type="OrthoDB" id="3018737at2759"/>